<dbReference type="Proteomes" id="UP001526166">
    <property type="component" value="Unassembled WGS sequence"/>
</dbReference>
<keyword evidence="1" id="KW-0732">Signal</keyword>
<dbReference type="InterPro" id="IPR011250">
    <property type="entry name" value="OMP/PagP_B-barrel"/>
</dbReference>
<protein>
    <recommendedName>
        <fullName evidence="4">Outer membrane protein beta-barrel domain-containing protein</fullName>
    </recommendedName>
</protein>
<dbReference type="SUPFAM" id="SSF56925">
    <property type="entry name" value="OMPA-like"/>
    <property type="match status" value="1"/>
</dbReference>
<evidence type="ECO:0000313" key="2">
    <source>
        <dbReference type="EMBL" id="MCV2879363.1"/>
    </source>
</evidence>
<name>A0ABT3A026_9RHOB</name>
<dbReference type="EMBL" id="JAOWKW010000008">
    <property type="protein sequence ID" value="MCV2879363.1"/>
    <property type="molecule type" value="Genomic_DNA"/>
</dbReference>
<evidence type="ECO:0000256" key="1">
    <source>
        <dbReference type="SAM" id="SignalP"/>
    </source>
</evidence>
<sequence length="250" mass="26792">MRSSFIIYLTISAVSVAGAANAQSASDWQWQATPYAWMSGLKGNVGTVAGLPPTEVDIPFRDILDDLDFAGMFMASARNDPWVFYLDSTYVKTSTTEALGGVVFDSIGIRSKTTTFALAAGRTVASSPKGHLDAYVGARAWWLSNSFKLRGVNGGTTSQTEKASWVNPLIGVAGRYRADDRWTLFGALEVGGFGVGADSEWSVLAGATYSVSDSFGVSMGWRHMEVDYDKGGVLFDVEQSGPVLGATFRF</sequence>
<gene>
    <name evidence="2" type="ORF">OE699_10890</name>
</gene>
<evidence type="ECO:0008006" key="4">
    <source>
        <dbReference type="Google" id="ProtNLM"/>
    </source>
</evidence>
<dbReference type="RefSeq" id="WP_263848028.1">
    <property type="nucleotide sequence ID" value="NZ_JAOWKW010000008.1"/>
</dbReference>
<keyword evidence="3" id="KW-1185">Reference proteome</keyword>
<feature type="chain" id="PRO_5045367421" description="Outer membrane protein beta-barrel domain-containing protein" evidence="1">
    <location>
        <begin position="23"/>
        <end position="250"/>
    </location>
</feature>
<comment type="caution">
    <text evidence="2">The sequence shown here is derived from an EMBL/GenBank/DDBJ whole genome shotgun (WGS) entry which is preliminary data.</text>
</comment>
<feature type="signal peptide" evidence="1">
    <location>
        <begin position="1"/>
        <end position="22"/>
    </location>
</feature>
<proteinExistence type="predicted"/>
<accession>A0ABT3A026</accession>
<evidence type="ECO:0000313" key="3">
    <source>
        <dbReference type="Proteomes" id="UP001526166"/>
    </source>
</evidence>
<reference evidence="2 3" key="1">
    <citation type="submission" date="2022-10" db="EMBL/GenBank/DDBJ databases">
        <title>Sinirhodobacter sp. nov., isolated from ocean surface sediments.</title>
        <authorList>
            <person name="He W."/>
            <person name="Wang L."/>
            <person name="Zhang D.-F."/>
        </authorList>
    </citation>
    <scope>NUCLEOTIDE SEQUENCE [LARGE SCALE GENOMIC DNA]</scope>
    <source>
        <strain evidence="2 3">WL0115</strain>
    </source>
</reference>
<organism evidence="2 3">
    <name type="scientific">Sedimentimonas flavescens</name>
    <dbReference type="NCBI Taxonomy" id="2851012"/>
    <lineage>
        <taxon>Bacteria</taxon>
        <taxon>Pseudomonadati</taxon>
        <taxon>Pseudomonadota</taxon>
        <taxon>Alphaproteobacteria</taxon>
        <taxon>Rhodobacterales</taxon>
        <taxon>Rhodobacter group</taxon>
        <taxon>Sedimentimonas</taxon>
    </lineage>
</organism>